<gene>
    <name evidence="2" type="ORF">H9Q80_12035</name>
</gene>
<evidence type="ECO:0000313" key="2">
    <source>
        <dbReference type="EMBL" id="QNM10997.1"/>
    </source>
</evidence>
<keyword evidence="1" id="KW-1133">Transmembrane helix</keyword>
<feature type="transmembrane region" description="Helical" evidence="1">
    <location>
        <begin position="58"/>
        <end position="75"/>
    </location>
</feature>
<protein>
    <submittedName>
        <fullName evidence="2">YwaF family protein</fullName>
    </submittedName>
</protein>
<feature type="transmembrane region" description="Helical" evidence="1">
    <location>
        <begin position="20"/>
        <end position="37"/>
    </location>
</feature>
<keyword evidence="1" id="KW-0812">Transmembrane</keyword>
<proteinExistence type="predicted"/>
<dbReference type="AlphaFoldDB" id="A0A7G9GJL5"/>
<keyword evidence="1" id="KW-0472">Membrane</keyword>
<name>A0A7G9GJL5_9FIRM</name>
<evidence type="ECO:0000313" key="3">
    <source>
        <dbReference type="Proteomes" id="UP000515856"/>
    </source>
</evidence>
<feature type="transmembrane region" description="Helical" evidence="1">
    <location>
        <begin position="81"/>
        <end position="104"/>
    </location>
</feature>
<evidence type="ECO:0000256" key="1">
    <source>
        <dbReference type="SAM" id="Phobius"/>
    </source>
</evidence>
<feature type="transmembrane region" description="Helical" evidence="1">
    <location>
        <begin position="143"/>
        <end position="162"/>
    </location>
</feature>
<organism evidence="2 3">
    <name type="scientific">[Eubacterium] hominis</name>
    <dbReference type="NCBI Taxonomy" id="2764325"/>
    <lineage>
        <taxon>Bacteria</taxon>
        <taxon>Bacillati</taxon>
        <taxon>Bacillota</taxon>
        <taxon>Erysipelotrichia</taxon>
        <taxon>Erysipelotrichales</taxon>
        <taxon>Erysipelotrichaceae</taxon>
        <taxon>Amedibacillus</taxon>
    </lineage>
</organism>
<reference evidence="2 3" key="1">
    <citation type="submission" date="2020-08" db="EMBL/GenBank/DDBJ databases">
        <authorList>
            <person name="Liu C."/>
            <person name="Sun Q."/>
        </authorList>
    </citation>
    <scope>NUCLEOTIDE SEQUENCE [LARGE SCALE GENOMIC DNA]</scope>
    <source>
        <strain evidence="2 3">NSJ-61</strain>
    </source>
</reference>
<dbReference type="RefSeq" id="WP_117453253.1">
    <property type="nucleotide sequence ID" value="NZ_CP060636.1"/>
</dbReference>
<dbReference type="Pfam" id="PF14808">
    <property type="entry name" value="TMEM164"/>
    <property type="match status" value="1"/>
</dbReference>
<dbReference type="EMBL" id="CP060636">
    <property type="protein sequence ID" value="QNM10997.1"/>
    <property type="molecule type" value="Genomic_DNA"/>
</dbReference>
<feature type="transmembrane region" description="Helical" evidence="1">
    <location>
        <begin position="111"/>
        <end position="131"/>
    </location>
</feature>
<sequence length="255" mass="29992">MKDFFTFYKDIQGMQLPFEAFSLIHIVFLAISLFLIMKLYRYYGKLNTIAQRRFQVKMAIYFLIEEALYTAWLLWKCHDHVLLEILPLELCSLCVYMNAFCVFTQKESLRFFSAVVGLIAGGVAMIYPANISGLYPVFSYRTINFYMLHGAFILFSLIQLKDETLLSYEHMKKNFVILSCMFTIAFIVNVMYNTQYMFVGIPPKISFIASVYQMTGIVFFLPVVLIVLSIIQVVVVFLLRQVFYRKNHPYQEYKY</sequence>
<keyword evidence="3" id="KW-1185">Reference proteome</keyword>
<accession>A0A7G9GJL5</accession>
<feature type="transmembrane region" description="Helical" evidence="1">
    <location>
        <begin position="174"/>
        <end position="192"/>
    </location>
</feature>
<dbReference type="KEGG" id="ehn:H9Q80_12035"/>
<feature type="transmembrane region" description="Helical" evidence="1">
    <location>
        <begin position="212"/>
        <end position="239"/>
    </location>
</feature>
<dbReference type="Proteomes" id="UP000515856">
    <property type="component" value="Chromosome"/>
</dbReference>